<evidence type="ECO:0000256" key="19">
    <source>
        <dbReference type="HAMAP-Rule" id="MF_00719"/>
    </source>
</evidence>
<dbReference type="PANTHER" id="PTHR34148:SF1">
    <property type="entry name" value="ADENOSYLCOBINAMIDE-GDP RIBAZOLETRANSFERASE"/>
    <property type="match status" value="1"/>
</dbReference>
<dbReference type="EC" id="2.7.8.26" evidence="5 19"/>
<evidence type="ECO:0000313" key="21">
    <source>
        <dbReference type="Proteomes" id="UP000000442"/>
    </source>
</evidence>
<dbReference type="Pfam" id="PF02654">
    <property type="entry name" value="CobS"/>
    <property type="match status" value="1"/>
</dbReference>
<feature type="transmembrane region" description="Helical" evidence="19">
    <location>
        <begin position="37"/>
        <end position="60"/>
    </location>
</feature>
<comment type="function">
    <text evidence="14 19">Joins adenosylcobinamide-GDP and alpha-ribazole to generate adenosylcobalamin (Ado-cobalamin). Also synthesizes adenosylcobalamin 5'-phosphate from adenosylcobinamide-GDP and alpha-ribazole 5'-phosphate.</text>
</comment>
<dbReference type="EMBL" id="CP001087">
    <property type="protein sequence ID" value="ACN17623.1"/>
    <property type="molecule type" value="Genomic_DNA"/>
</dbReference>
<evidence type="ECO:0000256" key="2">
    <source>
        <dbReference type="ARBA" id="ARBA00004651"/>
    </source>
</evidence>
<feature type="transmembrane region" description="Helical" evidence="19">
    <location>
        <begin position="66"/>
        <end position="89"/>
    </location>
</feature>
<evidence type="ECO:0000256" key="16">
    <source>
        <dbReference type="ARBA" id="ARBA00032853"/>
    </source>
</evidence>
<dbReference type="STRING" id="177437.HRM2_45670"/>
<evidence type="ECO:0000256" key="3">
    <source>
        <dbReference type="ARBA" id="ARBA00004663"/>
    </source>
</evidence>
<keyword evidence="11 19" id="KW-0460">Magnesium</keyword>
<protein>
    <recommendedName>
        <fullName evidence="6 19">Adenosylcobinamide-GDP ribazoletransferase</fullName>
        <ecNumber evidence="5 19">2.7.8.26</ecNumber>
    </recommendedName>
    <alternativeName>
        <fullName evidence="16 19">Cobalamin synthase</fullName>
    </alternativeName>
    <alternativeName>
        <fullName evidence="15 19">Cobalamin-5'-phosphate synthase</fullName>
    </alternativeName>
</protein>
<accession>C0QG44</accession>
<evidence type="ECO:0000256" key="6">
    <source>
        <dbReference type="ARBA" id="ARBA00015850"/>
    </source>
</evidence>
<gene>
    <name evidence="19 20" type="primary">cobS</name>
    <name evidence="20" type="ordered locus">HRM2_45670</name>
</gene>
<evidence type="ECO:0000256" key="11">
    <source>
        <dbReference type="ARBA" id="ARBA00022842"/>
    </source>
</evidence>
<dbReference type="NCBIfam" id="TIGR00317">
    <property type="entry name" value="cobS"/>
    <property type="match status" value="1"/>
</dbReference>
<comment type="cofactor">
    <cofactor evidence="1 19">
        <name>Mg(2+)</name>
        <dbReference type="ChEBI" id="CHEBI:18420"/>
    </cofactor>
</comment>
<dbReference type="GO" id="GO:0008818">
    <property type="term" value="F:cobalamin 5'-phosphate synthase activity"/>
    <property type="evidence" value="ECO:0007669"/>
    <property type="project" value="UniProtKB-UniRule"/>
</dbReference>
<keyword evidence="8 19" id="KW-0169">Cobalamin biosynthesis</keyword>
<keyword evidence="19" id="KW-0997">Cell inner membrane</keyword>
<dbReference type="GO" id="GO:0009236">
    <property type="term" value="P:cobalamin biosynthetic process"/>
    <property type="evidence" value="ECO:0007669"/>
    <property type="project" value="UniProtKB-UniRule"/>
</dbReference>
<evidence type="ECO:0000256" key="10">
    <source>
        <dbReference type="ARBA" id="ARBA00022692"/>
    </source>
</evidence>
<comment type="pathway">
    <text evidence="3 19">Cofactor biosynthesis; adenosylcobalamin biosynthesis; adenosylcobalamin from cob(II)yrinate a,c-diamide: step 7/7.</text>
</comment>
<dbReference type="GO" id="GO:0051073">
    <property type="term" value="F:adenosylcobinamide-GDP ribazoletransferase activity"/>
    <property type="evidence" value="ECO:0007669"/>
    <property type="project" value="UniProtKB-UniRule"/>
</dbReference>
<keyword evidence="9 19" id="KW-0808">Transferase</keyword>
<keyword evidence="10 19" id="KW-0812">Transmembrane</keyword>
<reference evidence="20 21" key="1">
    <citation type="journal article" date="2009" name="Environ. Microbiol.">
        <title>Genome sequence of Desulfobacterium autotrophicum HRM2, a marine sulfate reducer oxidizing organic carbon completely to carbon dioxide.</title>
        <authorList>
            <person name="Strittmatter A.W."/>
            <person name="Liesegang H."/>
            <person name="Rabus R."/>
            <person name="Decker I."/>
            <person name="Amann J."/>
            <person name="Andres S."/>
            <person name="Henne A."/>
            <person name="Fricke W.F."/>
            <person name="Martinez-Arias R."/>
            <person name="Bartels D."/>
            <person name="Goesmann A."/>
            <person name="Krause L."/>
            <person name="Puehler A."/>
            <person name="Klenk H.P."/>
            <person name="Richter M."/>
            <person name="Schuler M."/>
            <person name="Gloeckner F.O."/>
            <person name="Meyerdierks A."/>
            <person name="Gottschalk G."/>
            <person name="Amann R."/>
        </authorList>
    </citation>
    <scope>NUCLEOTIDE SEQUENCE [LARGE SCALE GENOMIC DNA]</scope>
    <source>
        <strain evidence="21">ATCC 43914 / DSM 3382 / HRM2</strain>
    </source>
</reference>
<evidence type="ECO:0000256" key="5">
    <source>
        <dbReference type="ARBA" id="ARBA00013200"/>
    </source>
</evidence>
<evidence type="ECO:0000256" key="8">
    <source>
        <dbReference type="ARBA" id="ARBA00022573"/>
    </source>
</evidence>
<evidence type="ECO:0000256" key="17">
    <source>
        <dbReference type="ARBA" id="ARBA00048623"/>
    </source>
</evidence>
<comment type="subcellular location">
    <subcellularLocation>
        <location evidence="19">Cell inner membrane</location>
        <topology evidence="19">Multi-pass membrane protein</topology>
    </subcellularLocation>
    <subcellularLocation>
        <location evidence="2">Cell membrane</location>
        <topology evidence="2">Multi-pass membrane protein</topology>
    </subcellularLocation>
</comment>
<sequence>MTRIKLFVRDLRSAVMFITILPAGKNAEFSPTGMIRCFPVVGMILGGLLVGVDFLASLLWADSVVAVVDVLFLIAVTGAFHLDGLGDAADGLFSHRSRERALEIMKDSRTGMMGLVAIFAMLSVKVAGIYAVKTTCTPFDSLVILFMVPALSRGGMLFGIRFLNYGRKNTGTGHDLFEKKLPVRDFIFLVPVLVLGFLLGVKGLFIALVFGVTVFLILTFYRIKMGCITGDMLGAMTEVSEAVLFLAAGTAIL</sequence>
<dbReference type="RefSeq" id="WP_015906337.1">
    <property type="nucleotide sequence ID" value="NC_012108.1"/>
</dbReference>
<keyword evidence="21" id="KW-1185">Reference proteome</keyword>
<proteinExistence type="inferred from homology"/>
<comment type="similarity">
    <text evidence="4 19">Belongs to the CobS family.</text>
</comment>
<dbReference type="GO" id="GO:0005886">
    <property type="term" value="C:plasma membrane"/>
    <property type="evidence" value="ECO:0007669"/>
    <property type="project" value="UniProtKB-SubCell"/>
</dbReference>
<evidence type="ECO:0000313" key="20">
    <source>
        <dbReference type="EMBL" id="ACN17623.1"/>
    </source>
</evidence>
<evidence type="ECO:0000256" key="13">
    <source>
        <dbReference type="ARBA" id="ARBA00023136"/>
    </source>
</evidence>
<evidence type="ECO:0000256" key="12">
    <source>
        <dbReference type="ARBA" id="ARBA00022989"/>
    </source>
</evidence>
<dbReference type="Proteomes" id="UP000000442">
    <property type="component" value="Chromosome"/>
</dbReference>
<feature type="transmembrane region" description="Helical" evidence="19">
    <location>
        <begin position="181"/>
        <end position="199"/>
    </location>
</feature>
<feature type="transmembrane region" description="Helical" evidence="19">
    <location>
        <begin position="142"/>
        <end position="160"/>
    </location>
</feature>
<evidence type="ECO:0000256" key="18">
    <source>
        <dbReference type="ARBA" id="ARBA00049504"/>
    </source>
</evidence>
<dbReference type="AlphaFoldDB" id="C0QG44"/>
<feature type="transmembrane region" description="Helical" evidence="19">
    <location>
        <begin position="110"/>
        <end position="130"/>
    </location>
</feature>
<dbReference type="HOGENOM" id="CLU_057426_3_1_7"/>
<name>C0QG44_DESAH</name>
<dbReference type="eggNOG" id="COG0368">
    <property type="taxonomic scope" value="Bacteria"/>
</dbReference>
<dbReference type="PANTHER" id="PTHR34148">
    <property type="entry name" value="ADENOSYLCOBINAMIDE-GDP RIBAZOLETRANSFERASE"/>
    <property type="match status" value="1"/>
</dbReference>
<keyword evidence="13 19" id="KW-0472">Membrane</keyword>
<keyword evidence="12 19" id="KW-1133">Transmembrane helix</keyword>
<comment type="catalytic activity">
    <reaction evidence="18 19">
        <text>alpha-ribazole 5'-phosphate + adenosylcob(III)inamide-GDP = adenosylcob(III)alamin 5'-phosphate + GMP + H(+)</text>
        <dbReference type="Rhea" id="RHEA:23560"/>
        <dbReference type="ChEBI" id="CHEBI:15378"/>
        <dbReference type="ChEBI" id="CHEBI:57918"/>
        <dbReference type="ChEBI" id="CHEBI:58115"/>
        <dbReference type="ChEBI" id="CHEBI:60487"/>
        <dbReference type="ChEBI" id="CHEBI:60493"/>
        <dbReference type="EC" id="2.7.8.26"/>
    </reaction>
</comment>
<comment type="catalytic activity">
    <reaction evidence="17 19">
        <text>alpha-ribazole + adenosylcob(III)inamide-GDP = adenosylcob(III)alamin + GMP + H(+)</text>
        <dbReference type="Rhea" id="RHEA:16049"/>
        <dbReference type="ChEBI" id="CHEBI:10329"/>
        <dbReference type="ChEBI" id="CHEBI:15378"/>
        <dbReference type="ChEBI" id="CHEBI:18408"/>
        <dbReference type="ChEBI" id="CHEBI:58115"/>
        <dbReference type="ChEBI" id="CHEBI:60487"/>
        <dbReference type="EC" id="2.7.8.26"/>
    </reaction>
</comment>
<evidence type="ECO:0000256" key="4">
    <source>
        <dbReference type="ARBA" id="ARBA00010561"/>
    </source>
</evidence>
<evidence type="ECO:0000256" key="9">
    <source>
        <dbReference type="ARBA" id="ARBA00022679"/>
    </source>
</evidence>
<evidence type="ECO:0000256" key="1">
    <source>
        <dbReference type="ARBA" id="ARBA00001946"/>
    </source>
</evidence>
<organism evidence="20 21">
    <name type="scientific">Desulforapulum autotrophicum (strain ATCC 43914 / DSM 3382 / VKM B-1955 / HRM2)</name>
    <name type="common">Desulfobacterium autotrophicum</name>
    <dbReference type="NCBI Taxonomy" id="177437"/>
    <lineage>
        <taxon>Bacteria</taxon>
        <taxon>Pseudomonadati</taxon>
        <taxon>Thermodesulfobacteriota</taxon>
        <taxon>Desulfobacteria</taxon>
        <taxon>Desulfobacterales</taxon>
        <taxon>Desulfobacteraceae</taxon>
        <taxon>Desulforapulum</taxon>
    </lineage>
</organism>
<dbReference type="UniPathway" id="UPA00148">
    <property type="reaction ID" value="UER00238"/>
</dbReference>
<evidence type="ECO:0000256" key="7">
    <source>
        <dbReference type="ARBA" id="ARBA00022475"/>
    </source>
</evidence>
<dbReference type="HAMAP" id="MF_00719">
    <property type="entry name" value="CobS"/>
    <property type="match status" value="1"/>
</dbReference>
<evidence type="ECO:0000256" key="14">
    <source>
        <dbReference type="ARBA" id="ARBA00025228"/>
    </source>
</evidence>
<keyword evidence="7 19" id="KW-1003">Cell membrane</keyword>
<evidence type="ECO:0000256" key="15">
    <source>
        <dbReference type="ARBA" id="ARBA00032605"/>
    </source>
</evidence>
<dbReference type="KEGG" id="dat:HRM2_45670"/>
<dbReference type="InterPro" id="IPR003805">
    <property type="entry name" value="CobS"/>
</dbReference>